<feature type="region of interest" description="Disordered" evidence="2">
    <location>
        <begin position="362"/>
        <end position="413"/>
    </location>
</feature>
<evidence type="ECO:0000256" key="1">
    <source>
        <dbReference type="SAM" id="Coils"/>
    </source>
</evidence>
<protein>
    <submittedName>
        <fullName evidence="4">Reverse transcriptase domain-containing protein</fullName>
    </submittedName>
</protein>
<evidence type="ECO:0000256" key="2">
    <source>
        <dbReference type="SAM" id="MobiDB-lite"/>
    </source>
</evidence>
<sequence length="1277" mass="144993">MVMTYLLSEEVIYQFLDLRTMEELCQPTLNGQGGLIAPIAIHATNFGLKNDMIQQVQNSCPFNGPGDDANKHLDKFLHVTQSMKVNGVSDEALRLYLFPYSLQHRAAEWFDRLPRNSITTFYQMGKIYLEKYFPPSMVTKLRNAITNFCQEPDESLFKAWERYKLLIDRSTVGQTQNVYAAGAYNQGGNTYQPQGNRDLLSYCSDNYLGALGFNVNQNQNQNNQNQNQNRNQGNNQGRNYFFQGASHGQNPPPAYQALAYQAPAYQASGYQALIQQTLIPQPQVMTTTEFTNYMKANDAILKNMQTNMTTLTNSTNDLKNMLGQFMKMNTASTLGLGTLPSNTITNLKEDLKGITTRSGIAYKGPTIPTTSSPPKVVERETKVTKDTVPPTNNGSTEDVQPPPNPKPSIPYPSRLNDQKLCDKANDQKEKFFQIFQDLNFNISFADALILIPKFGPTIKSLLTNKEKLFELARTPLNEHCSAVLLKKLPEKMRDPGKFLILCDFPGMDECLALADLGASINLMPLCMWKMLSLPELFPTSVTFSLDQTSRYSSNYDDNLVNRINVIDVACEEYSQEVLGFSVSGNPTPSTEPIVFISSPTLTPFRDSDFLLKEIDAFLAIEDEPILPKIDDSYYDSEGYILLLENFLMMIHHHHLSILKSLKNSFETFLSHLNKMLKRCEDTNLRLNWEKSHFMVKEGIVLGHKISKNEIEVDKAKVDVIAKLPHPTTVKGAKNLVANNLSRLENPYKGELVEVEMNDNFPHESLNMISLNDDNEPMCFADMANYLVGSVWMGRKLCIFLKLATMVLPEDIMALTTPPRKFLTLVSFGPQSIVMPMTWSHTVTHVNVKEKSHKGMKCPRNLSRIVRSLTYGASTLWACSRLLEGTNLEPYGPLLVIEDIREDSRQHRAKWADKVDDALWAFRIAFKTLIDCTPYKLVIPYDREDFRACFQSFNHSVVSELWLIQMARRVFDYRIRRIVDRGNEEDGPDSRARGDRFYHNRRSADRGNEKVDRDPGNIFEIKGLRRRVRDLEIQQEIRQIRKRIRELELQREMRKETESRYVVQDDVNEEEEFDEDEVDIDEGERLFLEQALRRKGLVEGDGPTVVTIRPVASMATLLFVPKVQVGLLVEARFTNLNLEGDLIKSPITVGSPINFKWQNNDNIMVAKNAQRKVDCGPQDQIGRKDYKGPTTTSLDVLNSLSSKIATTKCIGAELFERFKLIAKSDRSNAPYDPGGTGLIPGETTREVKLFRQVMVTLINGSRVDVPFDPGDFSSKVKL</sequence>
<feature type="compositionally biased region" description="Basic and acidic residues" evidence="2">
    <location>
        <begin position="376"/>
        <end position="385"/>
    </location>
</feature>
<dbReference type="SUPFAM" id="SSF56672">
    <property type="entry name" value="DNA/RNA polymerases"/>
    <property type="match status" value="1"/>
</dbReference>
<feature type="compositionally biased region" description="Polar residues" evidence="2">
    <location>
        <begin position="389"/>
        <end position="398"/>
    </location>
</feature>
<reference evidence="4" key="1">
    <citation type="journal article" date="2019" name="Sci. Rep.">
        <title>Draft genome of Tanacetum cinerariifolium, the natural source of mosquito coil.</title>
        <authorList>
            <person name="Yamashiro T."/>
            <person name="Shiraishi A."/>
            <person name="Satake H."/>
            <person name="Nakayama K."/>
        </authorList>
    </citation>
    <scope>NUCLEOTIDE SEQUENCE</scope>
</reference>
<feature type="region of interest" description="Disordered" evidence="2">
    <location>
        <begin position="982"/>
        <end position="1010"/>
    </location>
</feature>
<dbReference type="Gene3D" id="3.30.70.270">
    <property type="match status" value="1"/>
</dbReference>
<evidence type="ECO:0000259" key="3">
    <source>
        <dbReference type="Pfam" id="PF03732"/>
    </source>
</evidence>
<dbReference type="InterPro" id="IPR043128">
    <property type="entry name" value="Rev_trsase/Diguanyl_cyclase"/>
</dbReference>
<dbReference type="Pfam" id="PF03732">
    <property type="entry name" value="Retrotrans_gag"/>
    <property type="match status" value="1"/>
</dbReference>
<dbReference type="PANTHER" id="PTHR33223">
    <property type="entry name" value="CCHC-TYPE DOMAIN-CONTAINING PROTEIN"/>
    <property type="match status" value="1"/>
</dbReference>
<keyword evidence="4" id="KW-0695">RNA-directed DNA polymerase</keyword>
<dbReference type="InterPro" id="IPR005162">
    <property type="entry name" value="Retrotrans_gag_dom"/>
</dbReference>
<feature type="region of interest" description="Disordered" evidence="2">
    <location>
        <begin position="216"/>
        <end position="241"/>
    </location>
</feature>
<feature type="domain" description="Retrotransposon gag" evidence="3">
    <location>
        <begin position="97"/>
        <end position="171"/>
    </location>
</feature>
<dbReference type="PANTHER" id="PTHR33223:SF11">
    <property type="entry name" value="ELEMENT PROTEIN, PUTATIVE-RELATED"/>
    <property type="match status" value="1"/>
</dbReference>
<dbReference type="EMBL" id="BKCJ010008131">
    <property type="protein sequence ID" value="GEU80721.1"/>
    <property type="molecule type" value="Genomic_DNA"/>
</dbReference>
<proteinExistence type="predicted"/>
<dbReference type="AlphaFoldDB" id="A0A6L2N3D4"/>
<accession>A0A6L2N3D4</accession>
<keyword evidence="1" id="KW-0175">Coiled coil</keyword>
<dbReference type="GO" id="GO:0003964">
    <property type="term" value="F:RNA-directed DNA polymerase activity"/>
    <property type="evidence" value="ECO:0007669"/>
    <property type="project" value="UniProtKB-KW"/>
</dbReference>
<gene>
    <name evidence="4" type="ORF">Tci_052699</name>
</gene>
<organism evidence="4">
    <name type="scientific">Tanacetum cinerariifolium</name>
    <name type="common">Dalmatian daisy</name>
    <name type="synonym">Chrysanthemum cinerariifolium</name>
    <dbReference type="NCBI Taxonomy" id="118510"/>
    <lineage>
        <taxon>Eukaryota</taxon>
        <taxon>Viridiplantae</taxon>
        <taxon>Streptophyta</taxon>
        <taxon>Embryophyta</taxon>
        <taxon>Tracheophyta</taxon>
        <taxon>Spermatophyta</taxon>
        <taxon>Magnoliopsida</taxon>
        <taxon>eudicotyledons</taxon>
        <taxon>Gunneridae</taxon>
        <taxon>Pentapetalae</taxon>
        <taxon>asterids</taxon>
        <taxon>campanulids</taxon>
        <taxon>Asterales</taxon>
        <taxon>Asteraceae</taxon>
        <taxon>Asteroideae</taxon>
        <taxon>Anthemideae</taxon>
        <taxon>Anthemidinae</taxon>
        <taxon>Tanacetum</taxon>
    </lineage>
</organism>
<keyword evidence="4" id="KW-0548">Nucleotidyltransferase</keyword>
<feature type="compositionally biased region" description="Pro residues" evidence="2">
    <location>
        <begin position="400"/>
        <end position="410"/>
    </location>
</feature>
<comment type="caution">
    <text evidence="4">The sequence shown here is derived from an EMBL/GenBank/DDBJ whole genome shotgun (WGS) entry which is preliminary data.</text>
</comment>
<keyword evidence="4" id="KW-0808">Transferase</keyword>
<dbReference type="InterPro" id="IPR043502">
    <property type="entry name" value="DNA/RNA_pol_sf"/>
</dbReference>
<feature type="compositionally biased region" description="Low complexity" evidence="2">
    <location>
        <begin position="216"/>
        <end position="239"/>
    </location>
</feature>
<name>A0A6L2N3D4_TANCI</name>
<evidence type="ECO:0000313" key="4">
    <source>
        <dbReference type="EMBL" id="GEU80721.1"/>
    </source>
</evidence>
<feature type="coiled-coil region" evidence="1">
    <location>
        <begin position="1029"/>
        <end position="1056"/>
    </location>
</feature>